<protein>
    <submittedName>
        <fullName evidence="8">Polysulfide reductase, NrfD</fullName>
    </submittedName>
</protein>
<dbReference type="InterPro" id="IPR005614">
    <property type="entry name" value="NrfD-like"/>
</dbReference>
<dbReference type="RefSeq" id="WP_119277658.1">
    <property type="nucleotide sequence ID" value="NZ_QWLA01000032.1"/>
</dbReference>
<feature type="transmembrane region" description="Helical" evidence="7">
    <location>
        <begin position="82"/>
        <end position="101"/>
    </location>
</feature>
<gene>
    <name evidence="8" type="ORF">Mrose_01870</name>
</gene>
<feature type="transmembrane region" description="Helical" evidence="7">
    <location>
        <begin position="163"/>
        <end position="188"/>
    </location>
</feature>
<organism evidence="8 9">
    <name type="scientific">Calidithermus roseus</name>
    <dbReference type="NCBI Taxonomy" id="1644118"/>
    <lineage>
        <taxon>Bacteria</taxon>
        <taxon>Thermotogati</taxon>
        <taxon>Deinococcota</taxon>
        <taxon>Deinococci</taxon>
        <taxon>Thermales</taxon>
        <taxon>Thermaceae</taxon>
        <taxon>Calidithermus</taxon>
    </lineage>
</organism>
<feature type="transmembrane region" description="Helical" evidence="7">
    <location>
        <begin position="41"/>
        <end position="62"/>
    </location>
</feature>
<proteinExistence type="inferred from homology"/>
<evidence type="ECO:0000256" key="1">
    <source>
        <dbReference type="ARBA" id="ARBA00004651"/>
    </source>
</evidence>
<comment type="subcellular location">
    <subcellularLocation>
        <location evidence="1">Cell membrane</location>
        <topology evidence="1">Multi-pass membrane protein</topology>
    </subcellularLocation>
</comment>
<keyword evidence="9" id="KW-1185">Reference proteome</keyword>
<evidence type="ECO:0000256" key="7">
    <source>
        <dbReference type="SAM" id="Phobius"/>
    </source>
</evidence>
<keyword evidence="3" id="KW-1003">Cell membrane</keyword>
<feature type="transmembrane region" description="Helical" evidence="7">
    <location>
        <begin position="113"/>
        <end position="131"/>
    </location>
</feature>
<feature type="transmembrane region" description="Helical" evidence="7">
    <location>
        <begin position="301"/>
        <end position="322"/>
    </location>
</feature>
<dbReference type="GO" id="GO:0005886">
    <property type="term" value="C:plasma membrane"/>
    <property type="evidence" value="ECO:0007669"/>
    <property type="project" value="UniProtKB-SubCell"/>
</dbReference>
<comment type="similarity">
    <text evidence="2">Belongs to the NrfD family.</text>
</comment>
<evidence type="ECO:0000256" key="2">
    <source>
        <dbReference type="ARBA" id="ARBA00008929"/>
    </source>
</evidence>
<sequence>MEHKPAAGDSALIQGEHTYETLSNKLAAVVEKPPPRAWWPVFLIGGLGAALLLYAILVTFIRGLGTWGINIPVGWGFDIVHFVWWIGIGHAGTLISAILVLMRQDWRDSLNRLTEVMTLFAVLCAALYPLIHMGRAQNMYWIFPYPNSLGIWPQFKSPLTWDVLAIMTYLTISTLFLYLGLIPDLALLRERAQSRFTRILYGVLSLGWTGSATHWHRYRAAYVLLAGLATPVVISVHSVVSLDFAYGVIPGWHITVFPPFFASGAIYSGFAMALTLIIPLRKWYRLEDVVTNRHLDWMAKVMLASGLGVAYIYLLEIFIAWYSGEPFEIRQQLWRFSGPYAPYYWAMMFINVGVLQLMWFPRFRHNLWVLFIVSIVANVGMWLERFVIVIISLSRDYLPSSAHLYHPTWVDWSLYLGTLGFFLFGIALFIRFFPPIAVAEMLHLLHKLRFHRHEKEGGTIPYRDGQDPHTPR</sequence>
<keyword evidence="6 7" id="KW-0472">Membrane</keyword>
<evidence type="ECO:0000256" key="4">
    <source>
        <dbReference type="ARBA" id="ARBA00022692"/>
    </source>
</evidence>
<evidence type="ECO:0000256" key="6">
    <source>
        <dbReference type="ARBA" id="ARBA00023136"/>
    </source>
</evidence>
<keyword evidence="5 7" id="KW-1133">Transmembrane helix</keyword>
<feature type="transmembrane region" description="Helical" evidence="7">
    <location>
        <begin position="367"/>
        <end position="392"/>
    </location>
</feature>
<evidence type="ECO:0000313" key="9">
    <source>
        <dbReference type="Proteomes" id="UP000265341"/>
    </source>
</evidence>
<accession>A0A399EUC8</accession>
<keyword evidence="4 7" id="KW-0812">Transmembrane</keyword>
<dbReference type="EMBL" id="QWLA01000032">
    <property type="protein sequence ID" value="RIH86212.1"/>
    <property type="molecule type" value="Genomic_DNA"/>
</dbReference>
<feature type="transmembrane region" description="Helical" evidence="7">
    <location>
        <begin position="412"/>
        <end position="433"/>
    </location>
</feature>
<feature type="transmembrane region" description="Helical" evidence="7">
    <location>
        <begin position="220"/>
        <end position="240"/>
    </location>
</feature>
<dbReference type="Pfam" id="PF03916">
    <property type="entry name" value="NrfD"/>
    <property type="match status" value="1"/>
</dbReference>
<dbReference type="PANTHER" id="PTHR43044">
    <property type="match status" value="1"/>
</dbReference>
<evidence type="ECO:0000256" key="5">
    <source>
        <dbReference type="ARBA" id="ARBA00022989"/>
    </source>
</evidence>
<feature type="transmembrane region" description="Helical" evidence="7">
    <location>
        <begin position="260"/>
        <end position="280"/>
    </location>
</feature>
<dbReference type="Proteomes" id="UP000265341">
    <property type="component" value="Unassembled WGS sequence"/>
</dbReference>
<dbReference type="OrthoDB" id="9768846at2"/>
<reference evidence="8 9" key="1">
    <citation type="submission" date="2018-08" db="EMBL/GenBank/DDBJ databases">
        <title>Meiothermus roseus NBRC 110900 genome sequencing project.</title>
        <authorList>
            <person name="Da Costa M.S."/>
            <person name="Albuquerque L."/>
            <person name="Raposo P."/>
            <person name="Froufe H.J.C."/>
            <person name="Barroso C.S."/>
            <person name="Egas C."/>
        </authorList>
    </citation>
    <scope>NUCLEOTIDE SEQUENCE [LARGE SCALE GENOMIC DNA]</scope>
    <source>
        <strain evidence="8 9">NBRC 110900</strain>
    </source>
</reference>
<evidence type="ECO:0000313" key="8">
    <source>
        <dbReference type="EMBL" id="RIH86212.1"/>
    </source>
</evidence>
<dbReference type="AlphaFoldDB" id="A0A399EUC8"/>
<comment type="caution">
    <text evidence="8">The sequence shown here is derived from an EMBL/GenBank/DDBJ whole genome shotgun (WGS) entry which is preliminary data.</text>
</comment>
<name>A0A399EUC8_9DEIN</name>
<feature type="transmembrane region" description="Helical" evidence="7">
    <location>
        <begin position="342"/>
        <end position="360"/>
    </location>
</feature>
<evidence type="ECO:0000256" key="3">
    <source>
        <dbReference type="ARBA" id="ARBA00022475"/>
    </source>
</evidence>
<dbReference type="PANTHER" id="PTHR43044:SF2">
    <property type="entry name" value="POLYSULPHIDE REDUCTASE NRFD"/>
    <property type="match status" value="1"/>
</dbReference>